<evidence type="ECO:0000256" key="2">
    <source>
        <dbReference type="SAM" id="Phobius"/>
    </source>
</evidence>
<evidence type="ECO:0000313" key="4">
    <source>
        <dbReference type="Proteomes" id="UP000011602"/>
    </source>
</evidence>
<dbReference type="STRING" id="1227499.C493_15750"/>
<keyword evidence="2" id="KW-0812">Transmembrane</keyword>
<organism evidence="3 4">
    <name type="scientific">Natronolimnohabitans innermongolicus JCM 12255</name>
    <dbReference type="NCBI Taxonomy" id="1227499"/>
    <lineage>
        <taxon>Archaea</taxon>
        <taxon>Methanobacteriati</taxon>
        <taxon>Methanobacteriota</taxon>
        <taxon>Stenosarchaea group</taxon>
        <taxon>Halobacteria</taxon>
        <taxon>Halobacteriales</taxon>
        <taxon>Natrialbaceae</taxon>
        <taxon>Natronolimnohabitans</taxon>
    </lineage>
</organism>
<protein>
    <submittedName>
        <fullName evidence="3">Uncharacterized protein</fullName>
    </submittedName>
</protein>
<dbReference type="AlphaFoldDB" id="L9WSX4"/>
<sequence length="294" mass="31306">MVLQYVFGAVLLAVGAYFLRNVRTYVGQYRTVSSVDPDATPTMQPGETVTLVGRARVLEPAPTPDPRDGTDAGAEPTPVDGSTSTTGDRESANTDGVDPGPDPGFVAWRVRRRKRKRSSSSNSGTRHRWTTERAGLEVGDLEIEADAGTVRLDRDAARDLLPGGVTDWTTADPWDSAGLHLGDPDVDARIDDPRDFGPDLPVDINLGPLSTGERSRFQVNRIDDGQQVLVHGELAMGDHGLTLTSGPAASLVLSSGSVGDLTGRLRWKIAKNTLLALVLLAFAGASFGGFLEFS</sequence>
<feature type="transmembrane region" description="Helical" evidence="2">
    <location>
        <begin position="274"/>
        <end position="291"/>
    </location>
</feature>
<reference evidence="3 4" key="1">
    <citation type="journal article" date="2014" name="PLoS Genet.">
        <title>Phylogenetically driven sequencing of extremely halophilic archaea reveals strategies for static and dynamic osmo-response.</title>
        <authorList>
            <person name="Becker E.A."/>
            <person name="Seitzer P.M."/>
            <person name="Tritt A."/>
            <person name="Larsen D."/>
            <person name="Krusor M."/>
            <person name="Yao A.I."/>
            <person name="Wu D."/>
            <person name="Madern D."/>
            <person name="Eisen J.A."/>
            <person name="Darling A.E."/>
            <person name="Facciotti M.T."/>
        </authorList>
    </citation>
    <scope>NUCLEOTIDE SEQUENCE [LARGE SCALE GENOMIC DNA]</scope>
    <source>
        <strain evidence="3 4">JCM 12255</strain>
    </source>
</reference>
<keyword evidence="4" id="KW-1185">Reference proteome</keyword>
<dbReference type="Proteomes" id="UP000011602">
    <property type="component" value="Unassembled WGS sequence"/>
</dbReference>
<name>L9WSX4_9EURY</name>
<dbReference type="eggNOG" id="arCOG06218">
    <property type="taxonomic scope" value="Archaea"/>
</dbReference>
<evidence type="ECO:0000313" key="3">
    <source>
        <dbReference type="EMBL" id="ELY52517.1"/>
    </source>
</evidence>
<keyword evidence="2" id="KW-1133">Transmembrane helix</keyword>
<evidence type="ECO:0000256" key="1">
    <source>
        <dbReference type="SAM" id="MobiDB-lite"/>
    </source>
</evidence>
<gene>
    <name evidence="3" type="ORF">C493_15750</name>
</gene>
<feature type="region of interest" description="Disordered" evidence="1">
    <location>
        <begin position="52"/>
        <end position="131"/>
    </location>
</feature>
<feature type="transmembrane region" description="Helical" evidence="2">
    <location>
        <begin position="6"/>
        <end position="22"/>
    </location>
</feature>
<dbReference type="EMBL" id="AOHZ01000075">
    <property type="protein sequence ID" value="ELY52517.1"/>
    <property type="molecule type" value="Genomic_DNA"/>
</dbReference>
<feature type="compositionally biased region" description="Basic residues" evidence="1">
    <location>
        <begin position="109"/>
        <end position="118"/>
    </location>
</feature>
<dbReference type="RefSeq" id="WP_007260414.1">
    <property type="nucleotide sequence ID" value="NZ_AOHZ01000075.1"/>
</dbReference>
<keyword evidence="2" id="KW-0472">Membrane</keyword>
<dbReference type="OrthoDB" id="203823at2157"/>
<accession>L9WSX4</accession>
<proteinExistence type="predicted"/>
<comment type="caution">
    <text evidence="3">The sequence shown here is derived from an EMBL/GenBank/DDBJ whole genome shotgun (WGS) entry which is preliminary data.</text>
</comment>